<dbReference type="AlphaFoldDB" id="H1HI58"/>
<dbReference type="HOGENOM" id="CLU_1537874_0_0_0"/>
<keyword evidence="2" id="KW-0812">Transmembrane</keyword>
<feature type="transmembrane region" description="Helical" evidence="2">
    <location>
        <begin position="37"/>
        <end position="57"/>
    </location>
</feature>
<reference evidence="3 4" key="1">
    <citation type="submission" date="2011-12" db="EMBL/GenBank/DDBJ databases">
        <title>The Genome Sequence of Fusobacterium nucleatum subsp. animalis OT 420.</title>
        <authorList>
            <consortium name="The Broad Institute Genome Sequencing Platform"/>
            <person name="Earl A."/>
            <person name="Ward D."/>
            <person name="Feldgarden M."/>
            <person name="Gevers D."/>
            <person name="Izard J."/>
            <person name="Blanton J.M."/>
            <person name="Mathney J."/>
            <person name="Tanner A.C."/>
            <person name="Dewhirst F.E."/>
            <person name="Young S.K."/>
            <person name="Zeng Q."/>
            <person name="Gargeya S."/>
            <person name="Fitzgerald M."/>
            <person name="Haas B."/>
            <person name="Abouelleil A."/>
            <person name="Alvarado L."/>
            <person name="Arachchi H.M."/>
            <person name="Berlin A."/>
            <person name="Chapman S.B."/>
            <person name="Gearin G."/>
            <person name="Goldberg J."/>
            <person name="Griggs A."/>
            <person name="Gujja S."/>
            <person name="Hansen M."/>
            <person name="Heiman D."/>
            <person name="Howarth C."/>
            <person name="Larimer J."/>
            <person name="Lui A."/>
            <person name="MacDonald P.J.P."/>
            <person name="McCowen C."/>
            <person name="Montmayeur A."/>
            <person name="Murphy C."/>
            <person name="Neiman D."/>
            <person name="Pearson M."/>
            <person name="Priest M."/>
            <person name="Roberts A."/>
            <person name="Saif S."/>
            <person name="Shea T."/>
            <person name="Sisk P."/>
            <person name="Stolte C."/>
            <person name="Sykes S."/>
            <person name="Wortman J."/>
            <person name="Nusbaum C."/>
            <person name="Birren B."/>
        </authorList>
    </citation>
    <scope>NUCLEOTIDE SEQUENCE [LARGE SCALE GENOMIC DNA]</scope>
    <source>
        <strain evidence="4">F0419</strain>
    </source>
</reference>
<feature type="coiled-coil region" evidence="1">
    <location>
        <begin position="6"/>
        <end position="36"/>
    </location>
</feature>
<comment type="caution">
    <text evidence="3">The sequence shown here is derived from an EMBL/GenBank/DDBJ whole genome shotgun (WGS) entry which is preliminary data.</text>
</comment>
<keyword evidence="2" id="KW-1133">Transmembrane helix</keyword>
<protein>
    <submittedName>
        <fullName evidence="3">Uncharacterized protein</fullName>
    </submittedName>
</protein>
<feature type="transmembrane region" description="Helical" evidence="2">
    <location>
        <begin position="69"/>
        <end position="87"/>
    </location>
</feature>
<evidence type="ECO:0000313" key="4">
    <source>
        <dbReference type="Proteomes" id="UP000004565"/>
    </source>
</evidence>
<organism evidence="3 4">
    <name type="scientific">Fusobacterium animalis F0419</name>
    <dbReference type="NCBI Taxonomy" id="999414"/>
    <lineage>
        <taxon>Bacteria</taxon>
        <taxon>Fusobacteriati</taxon>
        <taxon>Fusobacteriota</taxon>
        <taxon>Fusobacteriia</taxon>
        <taxon>Fusobacteriales</taxon>
        <taxon>Fusobacteriaceae</taxon>
        <taxon>Fusobacterium</taxon>
    </lineage>
</organism>
<accession>H1HI58</accession>
<dbReference type="PATRIC" id="fig|999414.3.peg.2150"/>
<evidence type="ECO:0000256" key="2">
    <source>
        <dbReference type="SAM" id="Phobius"/>
    </source>
</evidence>
<proteinExistence type="predicted"/>
<sequence length="174" mass="20258">MVQKILNNENKKREILNYIMKDIEEEKIRKEKIENKAILIPSFLGAITLTLLNLDLFKILYSLLSNEPILKLIVMVIIAVAVIVILFNSYSILYNNVELVSISELINRENINLEEDLYIQKLLDFYNEIKNYNNSNFKKFRIALGTFVGLLVLGVYSILFFSLYSDIAKFLILK</sequence>
<evidence type="ECO:0000256" key="1">
    <source>
        <dbReference type="SAM" id="Coils"/>
    </source>
</evidence>
<dbReference type="EMBL" id="AGEH01000030">
    <property type="protein sequence ID" value="EHO75872.1"/>
    <property type="molecule type" value="Genomic_DNA"/>
</dbReference>
<dbReference type="Proteomes" id="UP000004565">
    <property type="component" value="Unassembled WGS sequence"/>
</dbReference>
<keyword evidence="2" id="KW-0472">Membrane</keyword>
<dbReference type="RefSeq" id="WP_005911028.1">
    <property type="nucleotide sequence ID" value="NZ_AKCE01000002.1"/>
</dbReference>
<evidence type="ECO:0000313" key="3">
    <source>
        <dbReference type="EMBL" id="EHO75872.1"/>
    </source>
</evidence>
<feature type="transmembrane region" description="Helical" evidence="2">
    <location>
        <begin position="142"/>
        <end position="164"/>
    </location>
</feature>
<gene>
    <name evidence="3" type="ORF">HMPREF9942_02159</name>
</gene>
<name>H1HI58_9FUSO</name>
<keyword evidence="1" id="KW-0175">Coiled coil</keyword>